<reference evidence="2 3" key="1">
    <citation type="submission" date="2018-06" db="EMBL/GenBank/DDBJ databases">
        <title>Comparative genomics reveals the genomic features of Rhizophagus irregularis, R. cerebriforme, R. diaphanum and Gigaspora rosea, and their symbiotic lifestyle signature.</title>
        <authorList>
            <person name="Morin E."/>
            <person name="San Clemente H."/>
            <person name="Chen E.C.H."/>
            <person name="De La Providencia I."/>
            <person name="Hainaut M."/>
            <person name="Kuo A."/>
            <person name="Kohler A."/>
            <person name="Murat C."/>
            <person name="Tang N."/>
            <person name="Roy S."/>
            <person name="Loubradou J."/>
            <person name="Henrissat B."/>
            <person name="Grigoriev I.V."/>
            <person name="Corradi N."/>
            <person name="Roux C."/>
            <person name="Martin F.M."/>
        </authorList>
    </citation>
    <scope>NUCLEOTIDE SEQUENCE [LARGE SCALE GENOMIC DNA]</scope>
    <source>
        <strain evidence="2 3">DAOM 194757</strain>
    </source>
</reference>
<name>A0A397VRM0_9GLOM</name>
<sequence length="187" mass="21357">MKQALLYQGLLITIDQVKEPENDFDNAVEHMYDMPQVRLQELLSNIDSNEVQEIWEINHIAASPKPHYVMILSDLTMLCTFDKRIEFGTMMSIAKTSVQVAVAEENNEQHPLGNHVNNNLLDISNPEYHKPRGRPPKCLKSSTEENNTPSTSSSSKTCSYCQEKEHNIRGCKKQKIDSTDKENSEYT</sequence>
<feature type="compositionally biased region" description="Low complexity" evidence="1">
    <location>
        <begin position="140"/>
        <end position="159"/>
    </location>
</feature>
<organism evidence="2 3">
    <name type="scientific">Gigaspora rosea</name>
    <dbReference type="NCBI Taxonomy" id="44941"/>
    <lineage>
        <taxon>Eukaryota</taxon>
        <taxon>Fungi</taxon>
        <taxon>Fungi incertae sedis</taxon>
        <taxon>Mucoromycota</taxon>
        <taxon>Glomeromycotina</taxon>
        <taxon>Glomeromycetes</taxon>
        <taxon>Diversisporales</taxon>
        <taxon>Gigasporaceae</taxon>
        <taxon>Gigaspora</taxon>
    </lineage>
</organism>
<dbReference type="AlphaFoldDB" id="A0A397VRM0"/>
<comment type="caution">
    <text evidence="2">The sequence shown here is derived from an EMBL/GenBank/DDBJ whole genome shotgun (WGS) entry which is preliminary data.</text>
</comment>
<feature type="region of interest" description="Disordered" evidence="1">
    <location>
        <begin position="108"/>
        <end position="187"/>
    </location>
</feature>
<dbReference type="STRING" id="44941.A0A397VRM0"/>
<evidence type="ECO:0000313" key="3">
    <source>
        <dbReference type="Proteomes" id="UP000266673"/>
    </source>
</evidence>
<protein>
    <submittedName>
        <fullName evidence="2">Uncharacterized protein</fullName>
    </submittedName>
</protein>
<dbReference type="Proteomes" id="UP000266673">
    <property type="component" value="Unassembled WGS sequence"/>
</dbReference>
<proteinExistence type="predicted"/>
<evidence type="ECO:0000313" key="2">
    <source>
        <dbReference type="EMBL" id="RIB25194.1"/>
    </source>
</evidence>
<gene>
    <name evidence="2" type="ORF">C2G38_2277993</name>
</gene>
<keyword evidence="3" id="KW-1185">Reference proteome</keyword>
<feature type="compositionally biased region" description="Basic and acidic residues" evidence="1">
    <location>
        <begin position="162"/>
        <end position="187"/>
    </location>
</feature>
<dbReference type="EMBL" id="QKWP01000184">
    <property type="protein sequence ID" value="RIB25194.1"/>
    <property type="molecule type" value="Genomic_DNA"/>
</dbReference>
<dbReference type="OrthoDB" id="10492200at2759"/>
<accession>A0A397VRM0</accession>
<evidence type="ECO:0000256" key="1">
    <source>
        <dbReference type="SAM" id="MobiDB-lite"/>
    </source>
</evidence>